<sequence length="30" mass="3535">MMCEHCNYRPALRGLIVCKKCFNEFAGEDR</sequence>
<evidence type="ECO:0000313" key="1">
    <source>
        <dbReference type="EMBL" id="CAB5238343.1"/>
    </source>
</evidence>
<proteinExistence type="predicted"/>
<organism evidence="1">
    <name type="scientific">uncultured Caudovirales phage</name>
    <dbReference type="NCBI Taxonomy" id="2100421"/>
    <lineage>
        <taxon>Viruses</taxon>
        <taxon>Duplodnaviria</taxon>
        <taxon>Heunggongvirae</taxon>
        <taxon>Uroviricota</taxon>
        <taxon>Caudoviricetes</taxon>
        <taxon>Peduoviridae</taxon>
        <taxon>Maltschvirus</taxon>
        <taxon>Maltschvirus maltsch</taxon>
    </lineage>
</organism>
<dbReference type="EMBL" id="LR798458">
    <property type="protein sequence ID" value="CAB5238343.1"/>
    <property type="molecule type" value="Genomic_DNA"/>
</dbReference>
<name>A0A6J7XMI2_9CAUD</name>
<gene>
    <name evidence="1" type="ORF">UFOVP164_23</name>
</gene>
<reference evidence="1" key="1">
    <citation type="submission" date="2020-05" db="EMBL/GenBank/DDBJ databases">
        <authorList>
            <person name="Chiriac C."/>
            <person name="Salcher M."/>
            <person name="Ghai R."/>
            <person name="Kavagutti S V."/>
        </authorList>
    </citation>
    <scope>NUCLEOTIDE SEQUENCE</scope>
</reference>
<protein>
    <submittedName>
        <fullName evidence="1">Uncharacterized protein</fullName>
    </submittedName>
</protein>
<accession>A0A6J7XMI2</accession>